<sequence>MDFFLVVLFPAIAALLIYTLSLSFLLASFLFFGVPAIYLSFRKPQIVKKSLLFTVLIVSTVSWVLDHMAFLDKTWFVDESALRLLGGTIPIEDVIFGFFWAYYGVVFWEYFLDHDKNKYRFDPRTRYLIVFLGVALSIFFALYFLDSPWLVQPYFYLKFGLTVLVPPILFAVLKFPRLIRRLAAIGIYFFFLSLVGEHIGLTLGHWRFPGNNYIATATQAGQLIPWEEIIFWWALGVPGLICWYELFVDDRK</sequence>
<evidence type="ECO:0000256" key="1">
    <source>
        <dbReference type="SAM" id="Phobius"/>
    </source>
</evidence>
<feature type="transmembrane region" description="Helical" evidence="1">
    <location>
        <begin position="94"/>
        <end position="112"/>
    </location>
</feature>
<feature type="transmembrane region" description="Helical" evidence="1">
    <location>
        <begin position="185"/>
        <end position="206"/>
    </location>
</feature>
<evidence type="ECO:0008006" key="4">
    <source>
        <dbReference type="Google" id="ProtNLM"/>
    </source>
</evidence>
<keyword evidence="1" id="KW-0812">Transmembrane</keyword>
<protein>
    <recommendedName>
        <fullName evidence="4">Lycopene cyclase domain-containing protein</fullName>
    </recommendedName>
</protein>
<evidence type="ECO:0000313" key="2">
    <source>
        <dbReference type="EMBL" id="OGM58801.1"/>
    </source>
</evidence>
<dbReference type="EMBL" id="MGHC01000030">
    <property type="protein sequence ID" value="OGM58801.1"/>
    <property type="molecule type" value="Genomic_DNA"/>
</dbReference>
<keyword evidence="1" id="KW-0472">Membrane</keyword>
<comment type="caution">
    <text evidence="2">The sequence shown here is derived from an EMBL/GenBank/DDBJ whole genome shotgun (WGS) entry which is preliminary data.</text>
</comment>
<evidence type="ECO:0000313" key="3">
    <source>
        <dbReference type="Proteomes" id="UP000179018"/>
    </source>
</evidence>
<dbReference type="Proteomes" id="UP000179018">
    <property type="component" value="Unassembled WGS sequence"/>
</dbReference>
<accession>A0A1F8B466</accession>
<feature type="transmembrane region" description="Helical" evidence="1">
    <location>
        <begin position="6"/>
        <end position="39"/>
    </location>
</feature>
<keyword evidence="1" id="KW-1133">Transmembrane helix</keyword>
<feature type="transmembrane region" description="Helical" evidence="1">
    <location>
        <begin position="51"/>
        <end position="70"/>
    </location>
</feature>
<dbReference type="STRING" id="1802516.A3A75_00200"/>
<name>A0A1F8B466_9BACT</name>
<feature type="transmembrane region" description="Helical" evidence="1">
    <location>
        <begin position="155"/>
        <end position="173"/>
    </location>
</feature>
<organism evidence="2 3">
    <name type="scientific">Candidatus Woesebacteria bacterium RIFCSPLOWO2_01_FULL_39_10</name>
    <dbReference type="NCBI Taxonomy" id="1802516"/>
    <lineage>
        <taxon>Bacteria</taxon>
        <taxon>Candidatus Woeseibacteriota</taxon>
    </lineage>
</organism>
<dbReference type="AlphaFoldDB" id="A0A1F8B466"/>
<feature type="transmembrane region" description="Helical" evidence="1">
    <location>
        <begin position="229"/>
        <end position="248"/>
    </location>
</feature>
<gene>
    <name evidence="2" type="ORF">A3A75_00200</name>
</gene>
<proteinExistence type="predicted"/>
<feature type="transmembrane region" description="Helical" evidence="1">
    <location>
        <begin position="124"/>
        <end position="143"/>
    </location>
</feature>
<reference evidence="2 3" key="1">
    <citation type="journal article" date="2016" name="Nat. Commun.">
        <title>Thousands of microbial genomes shed light on interconnected biogeochemical processes in an aquifer system.</title>
        <authorList>
            <person name="Anantharaman K."/>
            <person name="Brown C.T."/>
            <person name="Hug L.A."/>
            <person name="Sharon I."/>
            <person name="Castelle C.J."/>
            <person name="Probst A.J."/>
            <person name="Thomas B.C."/>
            <person name="Singh A."/>
            <person name="Wilkins M.J."/>
            <person name="Karaoz U."/>
            <person name="Brodie E.L."/>
            <person name="Williams K.H."/>
            <person name="Hubbard S.S."/>
            <person name="Banfield J.F."/>
        </authorList>
    </citation>
    <scope>NUCLEOTIDE SEQUENCE [LARGE SCALE GENOMIC DNA]</scope>
</reference>